<feature type="transmembrane region" description="Helical" evidence="3">
    <location>
        <begin position="64"/>
        <end position="81"/>
    </location>
</feature>
<feature type="transmembrane region" description="Helical" evidence="3">
    <location>
        <begin position="159"/>
        <end position="182"/>
    </location>
</feature>
<keyword evidence="1" id="KW-0620">Polyamine biosynthesis</keyword>
<evidence type="ECO:0008006" key="6">
    <source>
        <dbReference type="Google" id="ProtNLM"/>
    </source>
</evidence>
<comment type="caution">
    <text evidence="4">The sequence shown here is derived from an EMBL/GenBank/DDBJ whole genome shotgun (WGS) entry which is preliminary data.</text>
</comment>
<gene>
    <name evidence="4" type="ORF">GCM10010094_43470</name>
</gene>
<dbReference type="PANTHER" id="PTHR43317:SF1">
    <property type="entry name" value="THERMOSPERMINE SYNTHASE ACAULIS5"/>
    <property type="match status" value="1"/>
</dbReference>
<dbReference type="Proteomes" id="UP000637788">
    <property type="component" value="Unassembled WGS sequence"/>
</dbReference>
<protein>
    <recommendedName>
        <fullName evidence="6">Spermidine synthase</fullName>
    </recommendedName>
</protein>
<evidence type="ECO:0000256" key="3">
    <source>
        <dbReference type="SAM" id="Phobius"/>
    </source>
</evidence>
<dbReference type="Gene3D" id="1.20.1250.20">
    <property type="entry name" value="MFS general substrate transporter like domains"/>
    <property type="match status" value="1"/>
</dbReference>
<keyword evidence="3" id="KW-1133">Transmembrane helix</keyword>
<feature type="compositionally biased region" description="Polar residues" evidence="2">
    <location>
        <begin position="1"/>
        <end position="13"/>
    </location>
</feature>
<evidence type="ECO:0000256" key="1">
    <source>
        <dbReference type="ARBA" id="ARBA00023115"/>
    </source>
</evidence>
<feature type="transmembrane region" description="Helical" evidence="3">
    <location>
        <begin position="93"/>
        <end position="112"/>
    </location>
</feature>
<reference evidence="4" key="2">
    <citation type="submission" date="2020-09" db="EMBL/GenBank/DDBJ databases">
        <authorList>
            <person name="Sun Q."/>
            <person name="Ohkuma M."/>
        </authorList>
    </citation>
    <scope>NUCLEOTIDE SEQUENCE</scope>
    <source>
        <strain evidence="4">JCM 3035</strain>
    </source>
</reference>
<name>A0A917QZQ6_9ACTN</name>
<dbReference type="GO" id="GO:0006596">
    <property type="term" value="P:polyamine biosynthetic process"/>
    <property type="evidence" value="ECO:0007669"/>
    <property type="project" value="UniProtKB-KW"/>
</dbReference>
<feature type="region of interest" description="Disordered" evidence="2">
    <location>
        <begin position="1"/>
        <end position="22"/>
    </location>
</feature>
<keyword evidence="5" id="KW-1185">Reference proteome</keyword>
<dbReference type="Gene3D" id="3.40.50.150">
    <property type="entry name" value="Vaccinia Virus protein VP39"/>
    <property type="match status" value="1"/>
</dbReference>
<feature type="transmembrane region" description="Helical" evidence="3">
    <location>
        <begin position="118"/>
        <end position="138"/>
    </location>
</feature>
<feature type="transmembrane region" description="Helical" evidence="3">
    <location>
        <begin position="188"/>
        <end position="206"/>
    </location>
</feature>
<dbReference type="SUPFAM" id="SSF103473">
    <property type="entry name" value="MFS general substrate transporter"/>
    <property type="match status" value="1"/>
</dbReference>
<proteinExistence type="predicted"/>
<dbReference type="NCBIfam" id="NF037959">
    <property type="entry name" value="MFS_SpdSyn"/>
    <property type="match status" value="1"/>
</dbReference>
<keyword evidence="3" id="KW-0472">Membrane</keyword>
<evidence type="ECO:0000313" key="5">
    <source>
        <dbReference type="Proteomes" id="UP000637788"/>
    </source>
</evidence>
<dbReference type="AlphaFoldDB" id="A0A917QZQ6"/>
<keyword evidence="3" id="KW-0812">Transmembrane</keyword>
<organism evidence="4 5">
    <name type="scientific">Streptomyces flaveus</name>
    <dbReference type="NCBI Taxonomy" id="66370"/>
    <lineage>
        <taxon>Bacteria</taxon>
        <taxon>Bacillati</taxon>
        <taxon>Actinomycetota</taxon>
        <taxon>Actinomycetes</taxon>
        <taxon>Kitasatosporales</taxon>
        <taxon>Streptomycetaceae</taxon>
        <taxon>Streptomyces</taxon>
        <taxon>Streptomyces aurantiacus group</taxon>
    </lineage>
</organism>
<sequence>MAPVTGSSSSTPVAESEGTPGNHGLSPRAAAVLVFGSSAAVLVVEIVALRLLAPYLGLTLETSTMVIGIALTAIALGSWLGGRMADQVDPRRLIGPSLGVSGAVVALTPAVLRTTAEWAAPLLLLIAAGTILVPGALLSAVTPIVTKLRLTSLAETGTVVGRLSGVGTVGAIVGTVLTGFVLVSRLPVSGILIGLGTLLVLGGALAEWRTRGWTGTPALTLVVIAGGLATTVAPGACDTETKYHCARVVADPDRDGGRTLVLDGLRHSYVDVDDPTFLEFEYVRAIASVVDSAFPEREPLAAHHVGGGGLTFPRYLAATRPGTRSLVSEIDGGVVRINREQLGLRSGGGIDVRVEDGRLGLRRLDTDSRDLVVGDAFGGVSVPWHLTTEEAMRDVRRVLGEDGLYVANLIDHGSMAFARAEVATLSEIFEHVALVGEPADIGLDPTATPLGGNLVVLASDRPVDLRATQEALDARQTGWKIATGDDLTSWIGDAQLLTDDYAPVDQLLTPYSPQTSQ</sequence>
<dbReference type="InterPro" id="IPR036259">
    <property type="entry name" value="MFS_trans_sf"/>
</dbReference>
<feature type="transmembrane region" description="Helical" evidence="3">
    <location>
        <begin position="30"/>
        <end position="52"/>
    </location>
</feature>
<evidence type="ECO:0000313" key="4">
    <source>
        <dbReference type="EMBL" id="GGK77552.1"/>
    </source>
</evidence>
<dbReference type="PANTHER" id="PTHR43317">
    <property type="entry name" value="THERMOSPERMINE SYNTHASE ACAULIS5"/>
    <property type="match status" value="1"/>
</dbReference>
<evidence type="ECO:0000256" key="2">
    <source>
        <dbReference type="SAM" id="MobiDB-lite"/>
    </source>
</evidence>
<dbReference type="InterPro" id="IPR029063">
    <property type="entry name" value="SAM-dependent_MTases_sf"/>
</dbReference>
<feature type="transmembrane region" description="Helical" evidence="3">
    <location>
        <begin position="218"/>
        <end position="236"/>
    </location>
</feature>
<dbReference type="SUPFAM" id="SSF53335">
    <property type="entry name" value="S-adenosyl-L-methionine-dependent methyltransferases"/>
    <property type="match status" value="1"/>
</dbReference>
<accession>A0A917QZQ6</accession>
<dbReference type="EMBL" id="BMPQ01000010">
    <property type="protein sequence ID" value="GGK77552.1"/>
    <property type="molecule type" value="Genomic_DNA"/>
</dbReference>
<reference evidence="4" key="1">
    <citation type="journal article" date="2014" name="Int. J. Syst. Evol. Microbiol.">
        <title>Complete genome sequence of Corynebacterium casei LMG S-19264T (=DSM 44701T), isolated from a smear-ripened cheese.</title>
        <authorList>
            <consortium name="US DOE Joint Genome Institute (JGI-PGF)"/>
            <person name="Walter F."/>
            <person name="Albersmeier A."/>
            <person name="Kalinowski J."/>
            <person name="Ruckert C."/>
        </authorList>
    </citation>
    <scope>NUCLEOTIDE SEQUENCE</scope>
    <source>
        <strain evidence="4">JCM 3035</strain>
    </source>
</reference>